<dbReference type="AlphaFoldDB" id="A0AAW1HV65"/>
<reference evidence="2 3" key="1">
    <citation type="journal article" date="2024" name="BMC Genomics">
        <title>De novo assembly and annotation of Popillia japonica's genome with initial clues to its potential as an invasive pest.</title>
        <authorList>
            <person name="Cucini C."/>
            <person name="Boschi S."/>
            <person name="Funari R."/>
            <person name="Cardaioli E."/>
            <person name="Iannotti N."/>
            <person name="Marturano G."/>
            <person name="Paoli F."/>
            <person name="Bruttini M."/>
            <person name="Carapelli A."/>
            <person name="Frati F."/>
            <person name="Nardi F."/>
        </authorList>
    </citation>
    <scope>NUCLEOTIDE SEQUENCE [LARGE SCALE GENOMIC DNA]</scope>
    <source>
        <strain evidence="2">DMR45628</strain>
    </source>
</reference>
<protein>
    <submittedName>
        <fullName evidence="2">Methyltransferase (DUF5641)</fullName>
    </submittedName>
</protein>
<organism evidence="2 3">
    <name type="scientific">Popillia japonica</name>
    <name type="common">Japanese beetle</name>
    <dbReference type="NCBI Taxonomy" id="7064"/>
    <lineage>
        <taxon>Eukaryota</taxon>
        <taxon>Metazoa</taxon>
        <taxon>Ecdysozoa</taxon>
        <taxon>Arthropoda</taxon>
        <taxon>Hexapoda</taxon>
        <taxon>Insecta</taxon>
        <taxon>Pterygota</taxon>
        <taxon>Neoptera</taxon>
        <taxon>Endopterygota</taxon>
        <taxon>Coleoptera</taxon>
        <taxon>Polyphaga</taxon>
        <taxon>Scarabaeiformia</taxon>
        <taxon>Scarabaeidae</taxon>
        <taxon>Rutelinae</taxon>
        <taxon>Popillia</taxon>
    </lineage>
</organism>
<dbReference type="EMBL" id="JASPKY010000876">
    <property type="protein sequence ID" value="KAK9680722.1"/>
    <property type="molecule type" value="Genomic_DNA"/>
</dbReference>
<feature type="domain" description="DUF5641" evidence="1">
    <location>
        <begin position="40"/>
        <end position="98"/>
    </location>
</feature>
<accession>A0AAW1HV65</accession>
<dbReference type="Pfam" id="PF18701">
    <property type="entry name" value="DUF5641"/>
    <property type="match status" value="2"/>
</dbReference>
<dbReference type="Proteomes" id="UP001458880">
    <property type="component" value="Unassembled WGS sequence"/>
</dbReference>
<keyword evidence="2" id="KW-0489">Methyltransferase</keyword>
<dbReference type="PANTHER" id="PTHR47331:SF1">
    <property type="entry name" value="GAG-LIKE PROTEIN"/>
    <property type="match status" value="1"/>
</dbReference>
<proteinExistence type="predicted"/>
<dbReference type="GO" id="GO:0008168">
    <property type="term" value="F:methyltransferase activity"/>
    <property type="evidence" value="ECO:0007669"/>
    <property type="project" value="UniProtKB-KW"/>
</dbReference>
<name>A0AAW1HV65_POPJA</name>
<gene>
    <name evidence="2" type="ORF">QE152_g38862</name>
</gene>
<dbReference type="GO" id="GO:0032259">
    <property type="term" value="P:methylation"/>
    <property type="evidence" value="ECO:0007669"/>
    <property type="project" value="UniProtKB-KW"/>
</dbReference>
<keyword evidence="2" id="KW-0808">Transferase</keyword>
<dbReference type="PANTHER" id="PTHR47331">
    <property type="entry name" value="PHD-TYPE DOMAIN-CONTAINING PROTEIN"/>
    <property type="match status" value="1"/>
</dbReference>
<evidence type="ECO:0000313" key="2">
    <source>
        <dbReference type="EMBL" id="KAK9680722.1"/>
    </source>
</evidence>
<feature type="domain" description="DUF5641" evidence="1">
    <location>
        <begin position="100"/>
        <end position="159"/>
    </location>
</feature>
<dbReference type="InterPro" id="IPR040676">
    <property type="entry name" value="DUF5641"/>
</dbReference>
<evidence type="ECO:0000313" key="3">
    <source>
        <dbReference type="Proteomes" id="UP001458880"/>
    </source>
</evidence>
<keyword evidence="3" id="KW-1185">Reference proteome</keyword>
<sequence length="173" mass="19800">MSSNPNDLVPLTPAHFLVGRPLVAVPDVDLKEVPTGRLLRFQHIQQCLQHFWKRWQSEYVPELQRLTKWGRNHDKLEKDMLVILKDDNAPPLRWKLGRNHDKLEKDMLVILKDDNAPPLRWKLGRIVAVHPGKDGINRVVTVKTSAGEVKRSFAKLCPLPLDDDDGVSKAEDV</sequence>
<evidence type="ECO:0000259" key="1">
    <source>
        <dbReference type="Pfam" id="PF18701"/>
    </source>
</evidence>
<comment type="caution">
    <text evidence="2">The sequence shown here is derived from an EMBL/GenBank/DDBJ whole genome shotgun (WGS) entry which is preliminary data.</text>
</comment>